<gene>
    <name evidence="1" type="ORF">PS870_06304</name>
</gene>
<organism evidence="1 2">
    <name type="scientific">Pseudomonas fluorescens</name>
    <dbReference type="NCBI Taxonomy" id="294"/>
    <lineage>
        <taxon>Bacteria</taxon>
        <taxon>Pseudomonadati</taxon>
        <taxon>Pseudomonadota</taxon>
        <taxon>Gammaproteobacteria</taxon>
        <taxon>Pseudomonadales</taxon>
        <taxon>Pseudomonadaceae</taxon>
        <taxon>Pseudomonas</taxon>
    </lineage>
</organism>
<name>A0A5E7QG25_PSEFL</name>
<sequence>MKDYFILAKKDIPSDSPHDSDWPKFIAYSYEHKCLLFSAGKGHGLSGFELPEAEAFAPDWTPLFIELNALWILDFLKKSNFPTLNDFIKALDKANIPISKFRA</sequence>
<protein>
    <submittedName>
        <fullName evidence="1">Uncharacterized protein</fullName>
    </submittedName>
</protein>
<evidence type="ECO:0000313" key="1">
    <source>
        <dbReference type="EMBL" id="VVP61282.1"/>
    </source>
</evidence>
<dbReference type="RefSeq" id="WP_154914112.1">
    <property type="nucleotide sequence ID" value="NZ_CABVIK010000034.1"/>
</dbReference>
<evidence type="ECO:0000313" key="2">
    <source>
        <dbReference type="Proteomes" id="UP000349468"/>
    </source>
</evidence>
<reference evidence="1 2" key="1">
    <citation type="submission" date="2019-09" db="EMBL/GenBank/DDBJ databases">
        <authorList>
            <person name="Chandra G."/>
            <person name="Truman W A."/>
        </authorList>
    </citation>
    <scope>NUCLEOTIDE SEQUENCE [LARGE SCALE GENOMIC DNA]</scope>
    <source>
        <strain evidence="1">PS870</strain>
    </source>
</reference>
<accession>A0A5E7QG25</accession>
<dbReference type="EMBL" id="CABVIK010000034">
    <property type="protein sequence ID" value="VVP61282.1"/>
    <property type="molecule type" value="Genomic_DNA"/>
</dbReference>
<dbReference type="AlphaFoldDB" id="A0A5E7QG25"/>
<proteinExistence type="predicted"/>
<dbReference type="Proteomes" id="UP000349468">
    <property type="component" value="Unassembled WGS sequence"/>
</dbReference>